<evidence type="ECO:0000256" key="8">
    <source>
        <dbReference type="ARBA" id="ARBA00022881"/>
    </source>
</evidence>
<sequence length="706" mass="80022">MRPVTDLERRVAPFKVVSDYQPSGDQPAAIAEISKRIRGGVEDVVLLGATGTGKTATVAWVAEQLQRPMLVMQPNKTLAAQFANELRQLFPDNAIEYFVSYYDYYQPEAYVPQTDTYIEKDSSINEEVERLRHSATNSLLTRRDVIVVSTVSCIYGLGTPQEYVDRMVRLKVGEEHDRDSILRRLVEIQYTRNDMTFTRGTFRVRGDTLEIFPVYEELAVRVEFFGDEIERLMTLHPITGEVVTDDTELYVFPATHYVAGPERMERAIQGIELELEDQLATFERQGKLLEAQRLRMRTTYDVEMMRQVGSCAGIENYSMHIDGRTRGSAPNCLLDYFPEDFLLVVDESHVAVPQIGGMYEGDMSRKRNLVDHGFRLPSAMDNRPLRWEEFLDRIGQTIYLSATPGDYELDKVQGDTVEQIIRPTGLVDPEVIVKPTKGQIDDLIHEINTRVERNERVLVTTLTKKMSEDLTDYLLDAGVRTRYLHSEVDTLKRIELLRDLRLGQYDVLVGINLLREGLDLPEVSLVAILDADKEGFLRSDKSLIQTIGRAARNVSGQVHMYADKITPSMEAAIDETNRRRARQVAFNEANGIDPQPLRKKIADITDMLAREDESTQALLETWQHMDPKNRKAPVPALSRMAGGESGQHSKDLAGLPSAELAQLIQELTDQMKGAAAELHFEVAARLRDEIGDLKKELRQMMEAGAK</sequence>
<evidence type="ECO:0000313" key="21">
    <source>
        <dbReference type="Proteomes" id="UP000589626"/>
    </source>
</evidence>
<dbReference type="Pfam" id="PF02151">
    <property type="entry name" value="UVR"/>
    <property type="match status" value="1"/>
</dbReference>
<keyword evidence="4 13" id="KW-0547">Nucleotide-binding</keyword>
<dbReference type="InterPro" id="IPR004807">
    <property type="entry name" value="UvrB"/>
</dbReference>
<dbReference type="PROSITE" id="PS51194">
    <property type="entry name" value="HELICASE_CTER"/>
    <property type="match status" value="1"/>
</dbReference>
<dbReference type="PANTHER" id="PTHR24029">
    <property type="entry name" value="UVRABC SYSTEM PROTEIN B"/>
    <property type="match status" value="1"/>
</dbReference>
<evidence type="ECO:0000259" key="18">
    <source>
        <dbReference type="PROSITE" id="PS51192"/>
    </source>
</evidence>
<dbReference type="NCBIfam" id="TIGR00631">
    <property type="entry name" value="uvrb"/>
    <property type="match status" value="1"/>
</dbReference>
<dbReference type="SUPFAM" id="SSF52540">
    <property type="entry name" value="P-loop containing nucleoside triphosphate hydrolases"/>
    <property type="match status" value="2"/>
</dbReference>
<dbReference type="RefSeq" id="WP_183594925.1">
    <property type="nucleotide sequence ID" value="NZ_JACHWR010000004.1"/>
</dbReference>
<dbReference type="Pfam" id="PF17757">
    <property type="entry name" value="UvrB_inter"/>
    <property type="match status" value="1"/>
</dbReference>
<dbReference type="Pfam" id="PF12344">
    <property type="entry name" value="UvrB"/>
    <property type="match status" value="1"/>
</dbReference>
<evidence type="ECO:0000256" key="6">
    <source>
        <dbReference type="ARBA" id="ARBA00022769"/>
    </source>
</evidence>
<evidence type="ECO:0000256" key="4">
    <source>
        <dbReference type="ARBA" id="ARBA00022741"/>
    </source>
</evidence>
<evidence type="ECO:0000256" key="5">
    <source>
        <dbReference type="ARBA" id="ARBA00022763"/>
    </source>
</evidence>
<dbReference type="SMART" id="SM00487">
    <property type="entry name" value="DEXDc"/>
    <property type="match status" value="1"/>
</dbReference>
<dbReference type="GO" id="GO:0005524">
    <property type="term" value="F:ATP binding"/>
    <property type="evidence" value="ECO:0007669"/>
    <property type="project" value="UniProtKB-UniRule"/>
</dbReference>
<dbReference type="PROSITE" id="PS50151">
    <property type="entry name" value="UVR"/>
    <property type="match status" value="1"/>
</dbReference>
<dbReference type="Gene3D" id="4.10.860.10">
    <property type="entry name" value="UVR domain"/>
    <property type="match status" value="1"/>
</dbReference>
<evidence type="ECO:0000256" key="14">
    <source>
        <dbReference type="RuleBase" id="RU003587"/>
    </source>
</evidence>
<keyword evidence="3 13" id="KW-0963">Cytoplasm</keyword>
<dbReference type="InterPro" id="IPR001943">
    <property type="entry name" value="UVR_dom"/>
</dbReference>
<evidence type="ECO:0000256" key="11">
    <source>
        <dbReference type="ARBA" id="ARBA00026033"/>
    </source>
</evidence>
<feature type="domain" description="Helicase ATP-binding" evidence="18">
    <location>
        <begin position="35"/>
        <end position="182"/>
    </location>
</feature>
<dbReference type="SUPFAM" id="SSF46600">
    <property type="entry name" value="C-terminal UvrC-binding domain of UvrB"/>
    <property type="match status" value="1"/>
</dbReference>
<keyword evidence="5 13" id="KW-0227">DNA damage</keyword>
<dbReference type="AlphaFoldDB" id="A0A7W4Z3C3"/>
<dbReference type="InterPro" id="IPR001650">
    <property type="entry name" value="Helicase_C-like"/>
</dbReference>
<dbReference type="GO" id="GO:0016887">
    <property type="term" value="F:ATP hydrolysis activity"/>
    <property type="evidence" value="ECO:0007669"/>
    <property type="project" value="InterPro"/>
</dbReference>
<keyword evidence="10 13" id="KW-0742">SOS response</keyword>
<feature type="domain" description="Helicase C-terminal" evidence="19">
    <location>
        <begin position="439"/>
        <end position="605"/>
    </location>
</feature>
<comment type="function">
    <text evidence="13">The UvrABC repair system catalyzes the recognition and processing of DNA lesions. A damage recognition complex composed of 2 UvrA and 2 UvrB subunits scans DNA for abnormalities. Upon binding of the UvrA(2)B(2) complex to a putative damaged site, the DNA wraps around one UvrB monomer. DNA wrap is dependent on ATP binding by UvrB and probably causes local melting of the DNA helix, facilitating insertion of UvrB beta-hairpin between the DNA strands. Then UvrB probes one DNA strand for the presence of a lesion. If a lesion is found the UvrA subunits dissociate and the UvrB-DNA preincision complex is formed. This complex is subsequently bound by UvrC and the second UvrB is released. If no lesion is found, the DNA wraps around the other UvrB subunit that will check the other stand for damage.</text>
</comment>
<dbReference type="FunFam" id="4.10.860.10:FF:000009">
    <property type="entry name" value="UvrABC system protein B"/>
    <property type="match status" value="1"/>
</dbReference>
<dbReference type="InterPro" id="IPR036876">
    <property type="entry name" value="UVR_dom_sf"/>
</dbReference>
<dbReference type="Pfam" id="PF04851">
    <property type="entry name" value="ResIII"/>
    <property type="match status" value="1"/>
</dbReference>
<dbReference type="GO" id="GO:0009380">
    <property type="term" value="C:excinuclease repair complex"/>
    <property type="evidence" value="ECO:0007669"/>
    <property type="project" value="InterPro"/>
</dbReference>
<gene>
    <name evidence="13" type="primary">uvrB</name>
    <name evidence="20" type="ORF">FHU40_004766</name>
</gene>
<dbReference type="Proteomes" id="UP000589626">
    <property type="component" value="Unassembled WGS sequence"/>
</dbReference>
<comment type="domain">
    <text evidence="13">The beta-hairpin motif is involved in DNA binding.</text>
</comment>
<dbReference type="InterPro" id="IPR006935">
    <property type="entry name" value="Helicase/UvrB_N"/>
</dbReference>
<dbReference type="EMBL" id="JACHWR010000004">
    <property type="protein sequence ID" value="MBB3044913.1"/>
    <property type="molecule type" value="Genomic_DNA"/>
</dbReference>
<evidence type="ECO:0000313" key="20">
    <source>
        <dbReference type="EMBL" id="MBB3044913.1"/>
    </source>
</evidence>
<feature type="binding site" evidence="13">
    <location>
        <begin position="48"/>
        <end position="55"/>
    </location>
    <ligand>
        <name>ATP</name>
        <dbReference type="ChEBI" id="CHEBI:30616"/>
    </ligand>
</feature>
<dbReference type="GO" id="GO:0006289">
    <property type="term" value="P:nucleotide-excision repair"/>
    <property type="evidence" value="ECO:0007669"/>
    <property type="project" value="UniProtKB-UniRule"/>
</dbReference>
<comment type="subcellular location">
    <subcellularLocation>
        <location evidence="1 13 14">Cytoplasm</location>
    </subcellularLocation>
</comment>
<dbReference type="InterPro" id="IPR014001">
    <property type="entry name" value="Helicase_ATP-bd"/>
</dbReference>
<dbReference type="InterPro" id="IPR027417">
    <property type="entry name" value="P-loop_NTPase"/>
</dbReference>
<dbReference type="InterPro" id="IPR041471">
    <property type="entry name" value="UvrB_inter"/>
</dbReference>
<dbReference type="InterPro" id="IPR024759">
    <property type="entry name" value="UvrB_YAD/RRR_dom"/>
</dbReference>
<keyword evidence="21" id="KW-1185">Reference proteome</keyword>
<feature type="region of interest" description="Disordered" evidence="16">
    <location>
        <begin position="623"/>
        <end position="651"/>
    </location>
</feature>
<keyword evidence="15" id="KW-0175">Coiled coil</keyword>
<keyword evidence="6 13" id="KW-0228">DNA excision</keyword>
<evidence type="ECO:0000256" key="1">
    <source>
        <dbReference type="ARBA" id="ARBA00004496"/>
    </source>
</evidence>
<dbReference type="GO" id="GO:0003677">
    <property type="term" value="F:DNA binding"/>
    <property type="evidence" value="ECO:0007669"/>
    <property type="project" value="UniProtKB-UniRule"/>
</dbReference>
<dbReference type="PROSITE" id="PS51192">
    <property type="entry name" value="HELICASE_ATP_BIND_1"/>
    <property type="match status" value="1"/>
</dbReference>
<comment type="similarity">
    <text evidence="2 13 14">Belongs to the UvrB family.</text>
</comment>
<evidence type="ECO:0000256" key="15">
    <source>
        <dbReference type="SAM" id="Coils"/>
    </source>
</evidence>
<evidence type="ECO:0000256" key="3">
    <source>
        <dbReference type="ARBA" id="ARBA00022490"/>
    </source>
</evidence>
<dbReference type="GO" id="GO:0005737">
    <property type="term" value="C:cytoplasm"/>
    <property type="evidence" value="ECO:0007669"/>
    <property type="project" value="UniProtKB-SubCell"/>
</dbReference>
<comment type="subunit">
    <text evidence="11 13 14">Forms a heterotetramer with UvrA during the search for lesions. Interacts with UvrC in an incision complex.</text>
</comment>
<evidence type="ECO:0000256" key="2">
    <source>
        <dbReference type="ARBA" id="ARBA00008533"/>
    </source>
</evidence>
<protein>
    <recommendedName>
        <fullName evidence="12 13">UvrABC system protein B</fullName>
        <shortName evidence="13">Protein UvrB</shortName>
    </recommendedName>
    <alternativeName>
        <fullName evidence="13">Excinuclease ABC subunit B</fullName>
    </alternativeName>
</protein>
<feature type="domain" description="UVR" evidence="17">
    <location>
        <begin position="661"/>
        <end position="696"/>
    </location>
</feature>
<proteinExistence type="inferred from homology"/>
<dbReference type="HAMAP" id="MF_00204">
    <property type="entry name" value="UvrB"/>
    <property type="match status" value="1"/>
</dbReference>
<dbReference type="CDD" id="cd18790">
    <property type="entry name" value="SF2_C_UvrB"/>
    <property type="match status" value="1"/>
</dbReference>
<dbReference type="SMART" id="SM00490">
    <property type="entry name" value="HELICc"/>
    <property type="match status" value="1"/>
</dbReference>
<dbReference type="PANTHER" id="PTHR24029:SF0">
    <property type="entry name" value="UVRABC SYSTEM PROTEIN B"/>
    <property type="match status" value="1"/>
</dbReference>
<dbReference type="Pfam" id="PF00271">
    <property type="entry name" value="Helicase_C"/>
    <property type="match status" value="1"/>
</dbReference>
<evidence type="ECO:0000259" key="17">
    <source>
        <dbReference type="PROSITE" id="PS50151"/>
    </source>
</evidence>
<comment type="caution">
    <text evidence="20">The sequence shown here is derived from an EMBL/GenBank/DDBJ whole genome shotgun (WGS) entry which is preliminary data.</text>
</comment>
<keyword evidence="7 13" id="KW-0067">ATP-binding</keyword>
<reference evidence="20 21" key="1">
    <citation type="submission" date="2020-08" db="EMBL/GenBank/DDBJ databases">
        <title>Sequencing the genomes of 1000 actinobacteria strains.</title>
        <authorList>
            <person name="Klenk H.-P."/>
        </authorList>
    </citation>
    <scope>NUCLEOTIDE SEQUENCE [LARGE SCALE GENOMIC DNA]</scope>
    <source>
        <strain evidence="20 21">DSM 105498</strain>
    </source>
</reference>
<dbReference type="GO" id="GO:0009381">
    <property type="term" value="F:excinuclease ABC activity"/>
    <property type="evidence" value="ECO:0007669"/>
    <property type="project" value="UniProtKB-UniRule"/>
</dbReference>
<dbReference type="CDD" id="cd17916">
    <property type="entry name" value="DEXHc_UvrB"/>
    <property type="match status" value="1"/>
</dbReference>
<dbReference type="NCBIfam" id="NF003673">
    <property type="entry name" value="PRK05298.1"/>
    <property type="match status" value="1"/>
</dbReference>
<evidence type="ECO:0000256" key="12">
    <source>
        <dbReference type="ARBA" id="ARBA00029504"/>
    </source>
</evidence>
<evidence type="ECO:0000256" key="16">
    <source>
        <dbReference type="SAM" id="MobiDB-lite"/>
    </source>
</evidence>
<organism evidence="20 21">
    <name type="scientific">Nocardioides soli</name>
    <dbReference type="NCBI Taxonomy" id="1036020"/>
    <lineage>
        <taxon>Bacteria</taxon>
        <taxon>Bacillati</taxon>
        <taxon>Actinomycetota</taxon>
        <taxon>Actinomycetes</taxon>
        <taxon>Propionibacteriales</taxon>
        <taxon>Nocardioidaceae</taxon>
        <taxon>Nocardioides</taxon>
    </lineage>
</organism>
<evidence type="ECO:0000256" key="10">
    <source>
        <dbReference type="ARBA" id="ARBA00023236"/>
    </source>
</evidence>
<evidence type="ECO:0000256" key="7">
    <source>
        <dbReference type="ARBA" id="ARBA00022840"/>
    </source>
</evidence>
<dbReference type="Gene3D" id="3.40.50.300">
    <property type="entry name" value="P-loop containing nucleotide triphosphate hydrolases"/>
    <property type="match status" value="3"/>
</dbReference>
<evidence type="ECO:0000256" key="13">
    <source>
        <dbReference type="HAMAP-Rule" id="MF_00204"/>
    </source>
</evidence>
<dbReference type="GO" id="GO:0009432">
    <property type="term" value="P:SOS response"/>
    <property type="evidence" value="ECO:0007669"/>
    <property type="project" value="UniProtKB-UniRule"/>
</dbReference>
<evidence type="ECO:0000259" key="19">
    <source>
        <dbReference type="PROSITE" id="PS51194"/>
    </source>
</evidence>
<accession>A0A7W4Z3C3</accession>
<keyword evidence="8 13" id="KW-0267">Excision nuclease</keyword>
<name>A0A7W4Z3C3_9ACTN</name>
<keyword evidence="9 13" id="KW-0234">DNA repair</keyword>
<feature type="coiled-coil region" evidence="15">
    <location>
        <begin position="657"/>
        <end position="703"/>
    </location>
</feature>
<feature type="short sequence motif" description="Beta-hairpin" evidence="13">
    <location>
        <begin position="101"/>
        <end position="124"/>
    </location>
</feature>
<evidence type="ECO:0000256" key="9">
    <source>
        <dbReference type="ARBA" id="ARBA00023204"/>
    </source>
</evidence>